<name>A0A438JHZ2_VITVI</name>
<feature type="domain" description="MSP" evidence="3">
    <location>
        <begin position="114"/>
        <end position="278"/>
    </location>
</feature>
<dbReference type="InterPro" id="IPR016763">
    <property type="entry name" value="VAP"/>
</dbReference>
<dbReference type="PROSITE" id="PS50202">
    <property type="entry name" value="MSP"/>
    <property type="match status" value="1"/>
</dbReference>
<dbReference type="InterPro" id="IPR013783">
    <property type="entry name" value="Ig-like_fold"/>
</dbReference>
<accession>A0A438JHZ2</accession>
<feature type="region of interest" description="Disordered" evidence="2">
    <location>
        <begin position="419"/>
        <end position="438"/>
    </location>
</feature>
<gene>
    <name evidence="4" type="primary">PVA42_2</name>
    <name evidence="4" type="ORF">CK203_014290</name>
</gene>
<comment type="similarity">
    <text evidence="1">Belongs to the VAMP-associated protein (VAP) (TC 9.B.17) family.</text>
</comment>
<evidence type="ECO:0000313" key="5">
    <source>
        <dbReference type="Proteomes" id="UP000288805"/>
    </source>
</evidence>
<dbReference type="EMBL" id="QGNW01000041">
    <property type="protein sequence ID" value="RVX08574.1"/>
    <property type="molecule type" value="Genomic_DNA"/>
</dbReference>
<dbReference type="AlphaFoldDB" id="A0A438JHZ2"/>
<dbReference type="SUPFAM" id="SSF49354">
    <property type="entry name" value="PapD-like"/>
    <property type="match status" value="1"/>
</dbReference>
<protein>
    <submittedName>
        <fullName evidence="4">Vesicle-associated protein 4-2</fullName>
    </submittedName>
</protein>
<comment type="caution">
    <text evidence="4">The sequence shown here is derived from an EMBL/GenBank/DDBJ whole genome shotgun (WGS) entry which is preliminary data.</text>
</comment>
<proteinExistence type="inferred from homology"/>
<dbReference type="Proteomes" id="UP000288805">
    <property type="component" value="Unassembled WGS sequence"/>
</dbReference>
<dbReference type="InterPro" id="IPR000535">
    <property type="entry name" value="MSP_dom"/>
</dbReference>
<reference evidence="4 5" key="1">
    <citation type="journal article" date="2018" name="PLoS Genet.">
        <title>Population sequencing reveals clonal diversity and ancestral inbreeding in the grapevine cultivar Chardonnay.</title>
        <authorList>
            <person name="Roach M.J."/>
            <person name="Johnson D.L."/>
            <person name="Bohlmann J."/>
            <person name="van Vuuren H.J."/>
            <person name="Jones S.J."/>
            <person name="Pretorius I.S."/>
            <person name="Schmidt S.A."/>
            <person name="Borneman A.R."/>
        </authorList>
    </citation>
    <scope>NUCLEOTIDE SEQUENCE [LARGE SCALE GENOMIC DNA]</scope>
    <source>
        <strain evidence="5">cv. Chardonnay</strain>
        <tissue evidence="4">Leaf</tissue>
    </source>
</reference>
<dbReference type="Pfam" id="PF00635">
    <property type="entry name" value="Motile_Sperm"/>
    <property type="match status" value="1"/>
</dbReference>
<evidence type="ECO:0000256" key="2">
    <source>
        <dbReference type="SAM" id="MobiDB-lite"/>
    </source>
</evidence>
<dbReference type="GO" id="GO:0005789">
    <property type="term" value="C:endoplasmic reticulum membrane"/>
    <property type="evidence" value="ECO:0007669"/>
    <property type="project" value="InterPro"/>
</dbReference>
<evidence type="ECO:0000313" key="4">
    <source>
        <dbReference type="EMBL" id="RVX08574.1"/>
    </source>
</evidence>
<sequence>MAIPDQRSHSDGKVWGFFKLPFRETTPSRCLLLLRHTVLIFSITTIKVTCRSRDRISILPAQFLPWRDLFFRHDVVFALIRRISSTFHVRLFLVVRSFPLLTRAFLVLDGGVLSLTFWSSLRFYVLSFEDEPGKQVRSAIRIKNTSKSHVAFKFQTTAPKSCFMRPPGAILAPGESLIATVFKFVEHPENNEKPMEQKSKVKFKIMSLKVKGPMDYVPEMVCCVPSLLATSNSCYVVLYNHIFVDMFCNFLMLMLSLLQFDELKDQVAVEQILRVVFLDVERPSPVTIVGWMPIYEIAPLYPVKALDKLKRQLAEAEAAVEARKKPPEDAGPRIIGEGLVIDEWSEGKDTLLDSRLKGLTQYRVKDVLEVRIVRGPPPILFLTPGWKSKTELGSIYPEQGLAKAGKSVGAPLAAWATEIPPLPASPTHTRKSGGPSTT</sequence>
<evidence type="ECO:0000256" key="1">
    <source>
        <dbReference type="ARBA" id="ARBA00008932"/>
    </source>
</evidence>
<evidence type="ECO:0000259" key="3">
    <source>
        <dbReference type="PROSITE" id="PS50202"/>
    </source>
</evidence>
<dbReference type="InterPro" id="IPR008962">
    <property type="entry name" value="PapD-like_sf"/>
</dbReference>
<dbReference type="PANTHER" id="PTHR10809:SF58">
    <property type="entry name" value="VESICLE-ASSOCIATED PROTEIN 4-2"/>
    <property type="match status" value="1"/>
</dbReference>
<dbReference type="PANTHER" id="PTHR10809">
    <property type="entry name" value="VESICLE-ASSOCIATED MEMBRANE PROTEIN-ASSOCIATED PROTEIN"/>
    <property type="match status" value="1"/>
</dbReference>
<dbReference type="Gene3D" id="2.60.40.10">
    <property type="entry name" value="Immunoglobulins"/>
    <property type="match status" value="1"/>
</dbReference>
<organism evidence="4 5">
    <name type="scientific">Vitis vinifera</name>
    <name type="common">Grape</name>
    <dbReference type="NCBI Taxonomy" id="29760"/>
    <lineage>
        <taxon>Eukaryota</taxon>
        <taxon>Viridiplantae</taxon>
        <taxon>Streptophyta</taxon>
        <taxon>Embryophyta</taxon>
        <taxon>Tracheophyta</taxon>
        <taxon>Spermatophyta</taxon>
        <taxon>Magnoliopsida</taxon>
        <taxon>eudicotyledons</taxon>
        <taxon>Gunneridae</taxon>
        <taxon>Pentapetalae</taxon>
        <taxon>rosids</taxon>
        <taxon>Vitales</taxon>
        <taxon>Vitaceae</taxon>
        <taxon>Viteae</taxon>
        <taxon>Vitis</taxon>
    </lineage>
</organism>